<gene>
    <name evidence="1" type="ORF">HNQ65_003378</name>
</gene>
<keyword evidence="2" id="KW-1185">Reference proteome</keyword>
<dbReference type="AlphaFoldDB" id="A0A7W7YCS3"/>
<evidence type="ECO:0000313" key="2">
    <source>
        <dbReference type="Proteomes" id="UP000590740"/>
    </source>
</evidence>
<proteinExistence type="predicted"/>
<comment type="caution">
    <text evidence="1">The sequence shown here is derived from an EMBL/GenBank/DDBJ whole genome shotgun (WGS) entry which is preliminary data.</text>
</comment>
<sequence length="171" mass="18773">MSSLNISCFGILLKHHLLRHHADAVVRKAKLLPELAQALAEIPADFQIELNGPVPCRSACQTEEHLHLLLRLGQSGEWRGEQCLLYLQGILAWNGQELVPHALLPGALMLTTRDARKPDAAQIQKALGMLARAEFEVVMQNESRIGVFRPAPSAPVLTRTARSTVPVARVA</sequence>
<evidence type="ECO:0000313" key="1">
    <source>
        <dbReference type="EMBL" id="MBB5033788.1"/>
    </source>
</evidence>
<name>A0A7W7YCS3_9BACT</name>
<dbReference type="Proteomes" id="UP000590740">
    <property type="component" value="Unassembled WGS sequence"/>
</dbReference>
<accession>A0A7W7YCS3</accession>
<organism evidence="1 2">
    <name type="scientific">Prosthecobacter vanneervenii</name>
    <dbReference type="NCBI Taxonomy" id="48466"/>
    <lineage>
        <taxon>Bacteria</taxon>
        <taxon>Pseudomonadati</taxon>
        <taxon>Verrucomicrobiota</taxon>
        <taxon>Verrucomicrobiia</taxon>
        <taxon>Verrucomicrobiales</taxon>
        <taxon>Verrucomicrobiaceae</taxon>
        <taxon>Prosthecobacter</taxon>
    </lineage>
</organism>
<reference evidence="1 2" key="1">
    <citation type="submission" date="2020-08" db="EMBL/GenBank/DDBJ databases">
        <title>Genomic Encyclopedia of Type Strains, Phase IV (KMG-IV): sequencing the most valuable type-strain genomes for metagenomic binning, comparative biology and taxonomic classification.</title>
        <authorList>
            <person name="Goeker M."/>
        </authorList>
    </citation>
    <scope>NUCLEOTIDE SEQUENCE [LARGE SCALE GENOMIC DNA]</scope>
    <source>
        <strain evidence="1 2">DSM 12252</strain>
    </source>
</reference>
<dbReference type="RefSeq" id="WP_184340947.1">
    <property type="nucleotide sequence ID" value="NZ_JACHIG010000007.1"/>
</dbReference>
<protein>
    <submittedName>
        <fullName evidence="1">Uncharacterized protein</fullName>
    </submittedName>
</protein>
<dbReference type="EMBL" id="JACHIG010000007">
    <property type="protein sequence ID" value="MBB5033788.1"/>
    <property type="molecule type" value="Genomic_DNA"/>
</dbReference>